<evidence type="ECO:0000256" key="1">
    <source>
        <dbReference type="SAM" id="MobiDB-lite"/>
    </source>
</evidence>
<feature type="region of interest" description="Disordered" evidence="1">
    <location>
        <begin position="612"/>
        <end position="802"/>
    </location>
</feature>
<dbReference type="PANTHER" id="PTHR32166:SF123">
    <property type="entry name" value="BED-TYPE DOMAIN-CONTAINING PROTEIN"/>
    <property type="match status" value="1"/>
</dbReference>
<feature type="compositionally biased region" description="Acidic residues" evidence="1">
    <location>
        <begin position="483"/>
        <end position="494"/>
    </location>
</feature>
<protein>
    <recommendedName>
        <fullName evidence="6">DUF659 domain-containing protein</fullName>
    </recommendedName>
</protein>
<comment type="caution">
    <text evidence="4">The sequence shown here is derived from an EMBL/GenBank/DDBJ whole genome shotgun (WGS) entry which is preliminary data.</text>
</comment>
<dbReference type="Gramene" id="GBG63807">
    <property type="protein sequence ID" value="GBG63807"/>
    <property type="gene ID" value="CBR_g39591"/>
</dbReference>
<evidence type="ECO:0000259" key="3">
    <source>
        <dbReference type="Pfam" id="PF05699"/>
    </source>
</evidence>
<evidence type="ECO:0000313" key="5">
    <source>
        <dbReference type="Proteomes" id="UP000265515"/>
    </source>
</evidence>
<dbReference type="InterPro" id="IPR007021">
    <property type="entry name" value="DUF659"/>
</dbReference>
<proteinExistence type="predicted"/>
<organism evidence="4 5">
    <name type="scientific">Chara braunii</name>
    <name type="common">Braun's stonewort</name>
    <dbReference type="NCBI Taxonomy" id="69332"/>
    <lineage>
        <taxon>Eukaryota</taxon>
        <taxon>Viridiplantae</taxon>
        <taxon>Streptophyta</taxon>
        <taxon>Charophyceae</taxon>
        <taxon>Charales</taxon>
        <taxon>Characeae</taxon>
        <taxon>Chara</taxon>
    </lineage>
</organism>
<feature type="region of interest" description="Disordered" evidence="1">
    <location>
        <begin position="560"/>
        <end position="593"/>
    </location>
</feature>
<dbReference type="InterPro" id="IPR012337">
    <property type="entry name" value="RNaseH-like_sf"/>
</dbReference>
<dbReference type="InterPro" id="IPR008906">
    <property type="entry name" value="HATC_C_dom"/>
</dbReference>
<feature type="domain" description="HAT C-terminal dimerisation" evidence="3">
    <location>
        <begin position="351"/>
        <end position="416"/>
    </location>
</feature>
<dbReference type="OrthoDB" id="2017576at2759"/>
<evidence type="ECO:0008006" key="6">
    <source>
        <dbReference type="Google" id="ProtNLM"/>
    </source>
</evidence>
<evidence type="ECO:0000313" key="4">
    <source>
        <dbReference type="EMBL" id="GBG63807.1"/>
    </source>
</evidence>
<dbReference type="Pfam" id="PF04937">
    <property type="entry name" value="DUF659"/>
    <property type="match status" value="1"/>
</dbReference>
<dbReference type="Proteomes" id="UP000265515">
    <property type="component" value="Unassembled WGS sequence"/>
</dbReference>
<feature type="compositionally biased region" description="Basic and acidic residues" evidence="1">
    <location>
        <begin position="623"/>
        <end position="647"/>
    </location>
</feature>
<feature type="compositionally biased region" description="Low complexity" evidence="1">
    <location>
        <begin position="791"/>
        <end position="801"/>
    </location>
</feature>
<dbReference type="AlphaFoldDB" id="A0A388K196"/>
<feature type="region of interest" description="Disordered" evidence="1">
    <location>
        <begin position="444"/>
        <end position="494"/>
    </location>
</feature>
<gene>
    <name evidence="4" type="ORF">CBR_g39591</name>
</gene>
<dbReference type="EMBL" id="BFEA01000043">
    <property type="protein sequence ID" value="GBG63807.1"/>
    <property type="molecule type" value="Genomic_DNA"/>
</dbReference>
<evidence type="ECO:0000259" key="2">
    <source>
        <dbReference type="Pfam" id="PF04937"/>
    </source>
</evidence>
<sequence length="830" mass="94696">MVVKKQTTITKWIDNEAQKKLDIAWAETMFRAGIAFNFLNFGTTQTFHDAYLEIANARPKVKLSTYKHMRTVMLVYVYLKVQKALNPMTVCWDKTGCTFITDGSTDRKNRPVMNFLTAGKKGAVLVTTFRMTGRKKNAVTLAKLWEQIMREIGLQRINAICTDNAKVNKKAAQILERRTNRDVARIPWVPCGVHCCSLLLKDLSNLSWVKDTVKTATPSMDEEGVSPTNLVEFDDMIARKLSNVVLTKTEREDVMAKVNDRVKMMRQPAHAAAFLLDPRRRDPSWLNDPDNPLVQNAMRFLMRQIGRTWNSKQHVDMWDYLWKFLREPVEGEVRKDEHMWTDRAREGAMRRAPQDWWGLHGGDIPELQKIAIRVLGMWSTATPAERNWASMDFVHSKRRNSLSPESLEKLVYIHWNMQLLRVPDNKENGYVDTWRSFFEPLMEPTKEEQSVQEGTMDKTANNVEEEKRQQRLAKAPKGRVPEGLEDEDSTGSSDFEDLVCVEGKCWNEFTSDESDDEDDIGEDSDFELGAKPAVPATTYVNEEEAARAKVMADRDAALVQKRTQEEEAQRAAVPTRRERERQTSQVEKEHTHHLIDNVEEEADVHAPHEGCLQTVGEDLPGVKGEKEQREKNEEHEEEENLRQEGVHLTEAAGEQCEEQGKELRQPPPAVYTRRLLPPTLQRPATLEEHQDQQAVVGEKRQELQAAVRGAAHHIAKPPYPAENEDAQHDNLWKSRAGRKRKAPVDEVPAKPRRDRDRPPNPKAGDNARKKKQRGACRRHKVEVAEDDPSSDEGVGSVSDGDLQCACHVSTSDEHDVLELLQQDTADAGND</sequence>
<feature type="domain" description="DUF659" evidence="2">
    <location>
        <begin position="65"/>
        <end position="216"/>
    </location>
</feature>
<feature type="compositionally biased region" description="Basic and acidic residues" evidence="1">
    <location>
        <begin position="742"/>
        <end position="759"/>
    </location>
</feature>
<keyword evidence="5" id="KW-1185">Reference proteome</keyword>
<dbReference type="GO" id="GO:0046983">
    <property type="term" value="F:protein dimerization activity"/>
    <property type="evidence" value="ECO:0007669"/>
    <property type="project" value="InterPro"/>
</dbReference>
<dbReference type="PANTHER" id="PTHR32166">
    <property type="entry name" value="OSJNBA0013A04.12 PROTEIN"/>
    <property type="match status" value="1"/>
</dbReference>
<dbReference type="Pfam" id="PF05699">
    <property type="entry name" value="Dimer_Tnp_hAT"/>
    <property type="match status" value="1"/>
</dbReference>
<name>A0A388K196_CHABU</name>
<accession>A0A388K196</accession>
<feature type="compositionally biased region" description="Basic and acidic residues" evidence="1">
    <location>
        <begin position="685"/>
        <end position="702"/>
    </location>
</feature>
<reference evidence="4 5" key="1">
    <citation type="journal article" date="2018" name="Cell">
        <title>The Chara Genome: Secondary Complexity and Implications for Plant Terrestrialization.</title>
        <authorList>
            <person name="Nishiyama T."/>
            <person name="Sakayama H."/>
            <person name="Vries J.D."/>
            <person name="Buschmann H."/>
            <person name="Saint-Marcoux D."/>
            <person name="Ullrich K.K."/>
            <person name="Haas F.B."/>
            <person name="Vanderstraeten L."/>
            <person name="Becker D."/>
            <person name="Lang D."/>
            <person name="Vosolsobe S."/>
            <person name="Rombauts S."/>
            <person name="Wilhelmsson P.K.I."/>
            <person name="Janitza P."/>
            <person name="Kern R."/>
            <person name="Heyl A."/>
            <person name="Rumpler F."/>
            <person name="Villalobos L.I.A.C."/>
            <person name="Clay J.M."/>
            <person name="Skokan R."/>
            <person name="Toyoda A."/>
            <person name="Suzuki Y."/>
            <person name="Kagoshima H."/>
            <person name="Schijlen E."/>
            <person name="Tajeshwar N."/>
            <person name="Catarino B."/>
            <person name="Hetherington A.J."/>
            <person name="Saltykova A."/>
            <person name="Bonnot C."/>
            <person name="Breuninger H."/>
            <person name="Symeonidi A."/>
            <person name="Radhakrishnan G.V."/>
            <person name="Van Nieuwerburgh F."/>
            <person name="Deforce D."/>
            <person name="Chang C."/>
            <person name="Karol K.G."/>
            <person name="Hedrich R."/>
            <person name="Ulvskov P."/>
            <person name="Glockner G."/>
            <person name="Delwiche C.F."/>
            <person name="Petrasek J."/>
            <person name="Van de Peer Y."/>
            <person name="Friml J."/>
            <person name="Beilby M."/>
            <person name="Dolan L."/>
            <person name="Kohara Y."/>
            <person name="Sugano S."/>
            <person name="Fujiyama A."/>
            <person name="Delaux P.-M."/>
            <person name="Quint M."/>
            <person name="TheiBen G."/>
            <person name="Hagemann M."/>
            <person name="Harholt J."/>
            <person name="Dunand C."/>
            <person name="Zachgo S."/>
            <person name="Langdale J."/>
            <person name="Maumus F."/>
            <person name="Straeten D.V.D."/>
            <person name="Gould S.B."/>
            <person name="Rensing S.A."/>
        </authorList>
    </citation>
    <scope>NUCLEOTIDE SEQUENCE [LARGE SCALE GENOMIC DNA]</scope>
    <source>
        <strain evidence="4 5">S276</strain>
    </source>
</reference>
<dbReference type="SUPFAM" id="SSF53098">
    <property type="entry name" value="Ribonuclease H-like"/>
    <property type="match status" value="1"/>
</dbReference>
<feature type="compositionally biased region" description="Basic residues" evidence="1">
    <location>
        <begin position="768"/>
        <end position="780"/>
    </location>
</feature>